<evidence type="ECO:0000256" key="5">
    <source>
        <dbReference type="SAM" id="MobiDB-lite"/>
    </source>
</evidence>
<dbReference type="AlphaFoldDB" id="A0AAD1Y2V5"/>
<evidence type="ECO:0000256" key="6">
    <source>
        <dbReference type="SAM" id="Phobius"/>
    </source>
</evidence>
<dbReference type="GO" id="GO:1905515">
    <property type="term" value="P:non-motile cilium assembly"/>
    <property type="evidence" value="ECO:0007669"/>
    <property type="project" value="TreeGrafter"/>
</dbReference>
<protein>
    <recommendedName>
        <fullName evidence="9">Transmembrane protein</fullName>
    </recommendedName>
</protein>
<feature type="transmembrane region" description="Helical" evidence="6">
    <location>
        <begin position="47"/>
        <end position="68"/>
    </location>
</feature>
<dbReference type="Pfam" id="PF09799">
    <property type="entry name" value="Transmemb_17"/>
    <property type="match status" value="1"/>
</dbReference>
<evidence type="ECO:0000313" key="8">
    <source>
        <dbReference type="Proteomes" id="UP001295684"/>
    </source>
</evidence>
<dbReference type="PANTHER" id="PTHR13531:SF0">
    <property type="entry name" value="GEO07735P1-RELATED"/>
    <property type="match status" value="1"/>
</dbReference>
<keyword evidence="3 6" id="KW-1133">Transmembrane helix</keyword>
<feature type="compositionally biased region" description="Basic and acidic residues" evidence="5">
    <location>
        <begin position="16"/>
        <end position="26"/>
    </location>
</feature>
<evidence type="ECO:0000256" key="4">
    <source>
        <dbReference type="ARBA" id="ARBA00023136"/>
    </source>
</evidence>
<feature type="transmembrane region" description="Helical" evidence="6">
    <location>
        <begin position="74"/>
        <end position="93"/>
    </location>
</feature>
<keyword evidence="4 6" id="KW-0472">Membrane</keyword>
<dbReference type="InterPro" id="IPR019184">
    <property type="entry name" value="Uncharacterised_TM-17"/>
</dbReference>
<keyword evidence="8" id="KW-1185">Reference proteome</keyword>
<proteinExistence type="predicted"/>
<reference evidence="7" key="1">
    <citation type="submission" date="2023-07" db="EMBL/GenBank/DDBJ databases">
        <authorList>
            <consortium name="AG Swart"/>
            <person name="Singh M."/>
            <person name="Singh A."/>
            <person name="Seah K."/>
            <person name="Emmerich C."/>
        </authorList>
    </citation>
    <scope>NUCLEOTIDE SEQUENCE</scope>
    <source>
        <strain evidence="7">DP1</strain>
    </source>
</reference>
<dbReference type="GO" id="GO:0016020">
    <property type="term" value="C:membrane"/>
    <property type="evidence" value="ECO:0007669"/>
    <property type="project" value="UniProtKB-SubCell"/>
</dbReference>
<accession>A0AAD1Y2V5</accession>
<evidence type="ECO:0000256" key="2">
    <source>
        <dbReference type="ARBA" id="ARBA00022692"/>
    </source>
</evidence>
<comment type="subcellular location">
    <subcellularLocation>
        <location evidence="1">Membrane</location>
        <topology evidence="1">Multi-pass membrane protein</topology>
    </subcellularLocation>
</comment>
<feature type="transmembrane region" description="Helical" evidence="6">
    <location>
        <begin position="114"/>
        <end position="136"/>
    </location>
</feature>
<gene>
    <name evidence="7" type="ORF">ECRASSUSDP1_LOCUS24466</name>
</gene>
<comment type="caution">
    <text evidence="7">The sequence shown here is derived from an EMBL/GenBank/DDBJ whole genome shotgun (WGS) entry which is preliminary data.</text>
</comment>
<evidence type="ECO:0000313" key="7">
    <source>
        <dbReference type="EMBL" id="CAI2382975.1"/>
    </source>
</evidence>
<dbReference type="GO" id="GO:0035869">
    <property type="term" value="C:ciliary transition zone"/>
    <property type="evidence" value="ECO:0007669"/>
    <property type="project" value="TreeGrafter"/>
</dbReference>
<evidence type="ECO:0008006" key="9">
    <source>
        <dbReference type="Google" id="ProtNLM"/>
    </source>
</evidence>
<dbReference type="PANTHER" id="PTHR13531">
    <property type="entry name" value="GEO07735P1-RELATED-RELATED"/>
    <property type="match status" value="1"/>
</dbReference>
<feature type="region of interest" description="Disordered" evidence="5">
    <location>
        <begin position="1"/>
        <end position="34"/>
    </location>
</feature>
<keyword evidence="2 6" id="KW-0812">Transmembrane</keyword>
<dbReference type="EMBL" id="CAMPGE010025195">
    <property type="protein sequence ID" value="CAI2382975.1"/>
    <property type="molecule type" value="Genomic_DNA"/>
</dbReference>
<name>A0AAD1Y2V5_EUPCR</name>
<evidence type="ECO:0000256" key="3">
    <source>
        <dbReference type="ARBA" id="ARBA00022989"/>
    </source>
</evidence>
<evidence type="ECO:0000256" key="1">
    <source>
        <dbReference type="ARBA" id="ARBA00004141"/>
    </source>
</evidence>
<feature type="transmembrane region" description="Helical" evidence="6">
    <location>
        <begin position="142"/>
        <end position="166"/>
    </location>
</feature>
<sequence>MPGEEETDKLNTQQKGNREKKIEANKHLQKKQKAVDQPRSSLSLQMLILLDYYFSLFYGIVTCILLIYKSSALPYPPLYFGLEFIFLLLFWLWQMMKISLGSRGNRTEKNSITLLFIIFNVPSIIVFLFFMVFQTYSLIIEVVMNILGILLCIFEIISGFMQFLVFRHIERSD</sequence>
<organism evidence="7 8">
    <name type="scientific">Euplotes crassus</name>
    <dbReference type="NCBI Taxonomy" id="5936"/>
    <lineage>
        <taxon>Eukaryota</taxon>
        <taxon>Sar</taxon>
        <taxon>Alveolata</taxon>
        <taxon>Ciliophora</taxon>
        <taxon>Intramacronucleata</taxon>
        <taxon>Spirotrichea</taxon>
        <taxon>Hypotrichia</taxon>
        <taxon>Euplotida</taxon>
        <taxon>Euplotidae</taxon>
        <taxon>Moneuplotes</taxon>
    </lineage>
</organism>
<dbReference type="Proteomes" id="UP001295684">
    <property type="component" value="Unassembled WGS sequence"/>
</dbReference>